<keyword evidence="2" id="KW-0472">Membrane</keyword>
<feature type="region of interest" description="Disordered" evidence="1">
    <location>
        <begin position="276"/>
        <end position="351"/>
    </location>
</feature>
<gene>
    <name evidence="3" type="ORF">J2S43_001843</name>
</gene>
<evidence type="ECO:0000256" key="2">
    <source>
        <dbReference type="SAM" id="Phobius"/>
    </source>
</evidence>
<keyword evidence="2" id="KW-1133">Transmembrane helix</keyword>
<feature type="compositionally biased region" description="Low complexity" evidence="1">
    <location>
        <begin position="276"/>
        <end position="327"/>
    </location>
</feature>
<feature type="compositionally biased region" description="Low complexity" evidence="1">
    <location>
        <begin position="190"/>
        <end position="209"/>
    </location>
</feature>
<keyword evidence="4" id="KW-1185">Reference proteome</keyword>
<name>A0ABT9MPI3_9ACTN</name>
<proteinExistence type="predicted"/>
<evidence type="ECO:0000313" key="4">
    <source>
        <dbReference type="Proteomes" id="UP001240984"/>
    </source>
</evidence>
<evidence type="ECO:0000313" key="3">
    <source>
        <dbReference type="EMBL" id="MDP9793331.1"/>
    </source>
</evidence>
<feature type="transmembrane region" description="Helical" evidence="2">
    <location>
        <begin position="254"/>
        <end position="273"/>
    </location>
</feature>
<reference evidence="3 4" key="1">
    <citation type="submission" date="2023-07" db="EMBL/GenBank/DDBJ databases">
        <title>Sequencing the genomes of 1000 actinobacteria strains.</title>
        <authorList>
            <person name="Klenk H.-P."/>
        </authorList>
    </citation>
    <scope>NUCLEOTIDE SEQUENCE [LARGE SCALE GENOMIC DNA]</scope>
    <source>
        <strain evidence="3 4">DSM 44710</strain>
    </source>
</reference>
<evidence type="ECO:0008006" key="5">
    <source>
        <dbReference type="Google" id="ProtNLM"/>
    </source>
</evidence>
<feature type="region of interest" description="Disordered" evidence="1">
    <location>
        <begin position="153"/>
        <end position="223"/>
    </location>
</feature>
<organism evidence="3 4">
    <name type="scientific">Catenuloplanes nepalensis</name>
    <dbReference type="NCBI Taxonomy" id="587533"/>
    <lineage>
        <taxon>Bacteria</taxon>
        <taxon>Bacillati</taxon>
        <taxon>Actinomycetota</taxon>
        <taxon>Actinomycetes</taxon>
        <taxon>Micromonosporales</taxon>
        <taxon>Micromonosporaceae</taxon>
        <taxon>Catenuloplanes</taxon>
    </lineage>
</organism>
<comment type="caution">
    <text evidence="3">The sequence shown here is derived from an EMBL/GenBank/DDBJ whole genome shotgun (WGS) entry which is preliminary data.</text>
</comment>
<dbReference type="EMBL" id="JAUSRA010000001">
    <property type="protein sequence ID" value="MDP9793331.1"/>
    <property type="molecule type" value="Genomic_DNA"/>
</dbReference>
<accession>A0ABT9MPI3</accession>
<sequence>MHSYPEARQQAQQIADGGDLAAATALLENVVEQGRPALASGDPELLTTMRRLAGLYAQAGDHTGARRLLEEAYAAGRQRIQPVDPVMVLLAYDLAVVADELANRLVAKKNFALVAEHGPAALGEGHPAVAHAREYVTGGTPAATEDAFPTSRMAPVQAAEPPTAPLPPFATQATGAPAPGQPVSGGPGYGQPVSGPGFGQPVPGVPGQPVSGGPGYGQPVSGAPVFGAPVSGAPVSSSPFGEPAQVRRPNRTPWAIAAAAVVFAVIMLVVVLARPGSDPGTPVADATTTPTGATGTSATGDSALGTLPSATPSASATGAPAATTAAPAAPPPATTAAPVKPPATGTQIVSPKNGAGVSRDFTVSFSLSAADAAATGTRLALTVCVKEWCFLDGPVVIKNGAAQDYTVTLGSKEGEGIGEKWTVRIDRLSQADYDFLAAHKQKATDEGTWGAGVTTPIDRLNKTPVSSVVVTKSS</sequence>
<feature type="compositionally biased region" description="Low complexity" evidence="1">
    <location>
        <begin position="334"/>
        <end position="346"/>
    </location>
</feature>
<protein>
    <recommendedName>
        <fullName evidence="5">Tetratricopeptide repeat protein</fullName>
    </recommendedName>
</protein>
<dbReference type="InterPro" id="IPR011990">
    <property type="entry name" value="TPR-like_helical_dom_sf"/>
</dbReference>
<dbReference type="RefSeq" id="WP_306828361.1">
    <property type="nucleotide sequence ID" value="NZ_JAUSRA010000001.1"/>
</dbReference>
<dbReference type="Proteomes" id="UP001240984">
    <property type="component" value="Unassembled WGS sequence"/>
</dbReference>
<dbReference type="Gene3D" id="1.25.40.10">
    <property type="entry name" value="Tetratricopeptide repeat domain"/>
    <property type="match status" value="1"/>
</dbReference>
<keyword evidence="2" id="KW-0812">Transmembrane</keyword>
<evidence type="ECO:0000256" key="1">
    <source>
        <dbReference type="SAM" id="MobiDB-lite"/>
    </source>
</evidence>